<proteinExistence type="inferred from homology"/>
<comment type="similarity">
    <text evidence="1">Belongs to the UPF0312 family.</text>
</comment>
<reference evidence="3 4" key="1">
    <citation type="journal article" date="2014" name="Int. J. Syst. Evol. Microbiol.">
        <title>Complete genome sequence of Corynebacterium casei LMG S-19264T (=DSM 44701T), isolated from a smear-ripened cheese.</title>
        <authorList>
            <consortium name="US DOE Joint Genome Institute (JGI-PGF)"/>
            <person name="Walter F."/>
            <person name="Albersmeier A."/>
            <person name="Kalinowski J."/>
            <person name="Ruckert C."/>
        </authorList>
    </citation>
    <scope>NUCLEOTIDE SEQUENCE [LARGE SCALE GENOMIC DNA]</scope>
    <source>
        <strain evidence="3 4">JCM 4677</strain>
    </source>
</reference>
<dbReference type="EMBL" id="AP023440">
    <property type="protein sequence ID" value="BCL33393.1"/>
    <property type="molecule type" value="Genomic_DNA"/>
</dbReference>
<feature type="domain" description="Lipid/polyisoprenoid-binding YceI-like" evidence="2">
    <location>
        <begin position="2"/>
        <end position="53"/>
    </location>
</feature>
<keyword evidence="4" id="KW-1185">Reference proteome</keyword>
<dbReference type="PANTHER" id="PTHR34406">
    <property type="entry name" value="PROTEIN YCEI"/>
    <property type="match status" value="1"/>
</dbReference>
<dbReference type="AlphaFoldDB" id="A0A7G1PCP1"/>
<dbReference type="KEGG" id="sgm:GCM10017557_82520"/>
<dbReference type="InterPro" id="IPR036761">
    <property type="entry name" value="TTHA0802/YceI-like_sf"/>
</dbReference>
<evidence type="ECO:0000313" key="3">
    <source>
        <dbReference type="EMBL" id="BCL33393.1"/>
    </source>
</evidence>
<evidence type="ECO:0000313" key="4">
    <source>
        <dbReference type="Proteomes" id="UP000516444"/>
    </source>
</evidence>
<sequence>MRVTAEIALASIDTGNSDRDAHTRSAELLDVEKRPTMTFRSTRVSGEGEDWTMAGI</sequence>
<dbReference type="PANTHER" id="PTHR34406:SF1">
    <property type="entry name" value="PROTEIN YCEI"/>
    <property type="match status" value="1"/>
</dbReference>
<dbReference type="Pfam" id="PF04264">
    <property type="entry name" value="YceI"/>
    <property type="match status" value="1"/>
</dbReference>
<gene>
    <name evidence="3" type="ORF">GCM10017557_82520</name>
</gene>
<protein>
    <recommendedName>
        <fullName evidence="2">Lipid/polyisoprenoid-binding YceI-like domain-containing protein</fullName>
    </recommendedName>
</protein>
<dbReference type="Proteomes" id="UP000516444">
    <property type="component" value="Chromosome"/>
</dbReference>
<dbReference type="InterPro" id="IPR007372">
    <property type="entry name" value="Lipid/polyisoprenoid-bd_YceI"/>
</dbReference>
<dbReference type="Gene3D" id="2.40.128.110">
    <property type="entry name" value="Lipid/polyisoprenoid-binding, YceI-like"/>
    <property type="match status" value="1"/>
</dbReference>
<dbReference type="SUPFAM" id="SSF101874">
    <property type="entry name" value="YceI-like"/>
    <property type="match status" value="1"/>
</dbReference>
<name>A0A7G1PCP1_9ACTN</name>
<evidence type="ECO:0000259" key="2">
    <source>
        <dbReference type="Pfam" id="PF04264"/>
    </source>
</evidence>
<organism evidence="3 4">
    <name type="scientific">Streptomyces aurantiacus</name>
    <dbReference type="NCBI Taxonomy" id="47760"/>
    <lineage>
        <taxon>Bacteria</taxon>
        <taxon>Bacillati</taxon>
        <taxon>Actinomycetota</taxon>
        <taxon>Actinomycetes</taxon>
        <taxon>Kitasatosporales</taxon>
        <taxon>Streptomycetaceae</taxon>
        <taxon>Streptomyces</taxon>
        <taxon>Streptomyces aurantiacus group</taxon>
    </lineage>
</organism>
<accession>A0A7G1PCP1</accession>
<evidence type="ECO:0000256" key="1">
    <source>
        <dbReference type="ARBA" id="ARBA00008812"/>
    </source>
</evidence>